<dbReference type="EMBL" id="UINC01005873">
    <property type="protein sequence ID" value="SVA24088.1"/>
    <property type="molecule type" value="Genomic_DNA"/>
</dbReference>
<dbReference type="SUPFAM" id="SSF53686">
    <property type="entry name" value="Tryptophan synthase beta subunit-like PLP-dependent enzymes"/>
    <property type="match status" value="1"/>
</dbReference>
<dbReference type="CDD" id="cd01563">
    <property type="entry name" value="Thr-synth_1"/>
    <property type="match status" value="1"/>
</dbReference>
<dbReference type="GO" id="GO:0006565">
    <property type="term" value="P:L-serine catabolic process"/>
    <property type="evidence" value="ECO:0007669"/>
    <property type="project" value="TreeGrafter"/>
</dbReference>
<sequence>MPLLVRYHLDRVADIWKKSTLVDRPPTMWRYKEMMPLLGDGEPVTLGEGFTPLFHAKSLGQKLGLQALYIKDESLNPTNSFKARGLSAAVTRARALKAHTLSVPSAGNAANAMAAYAAQAGIPAKVFMPKDVKQPFIRECELYGADVTLVDGLITDAGRLAAERGGPLGWYDVATLKEPYRIEGKKTMAYELAEQLDWEWPDWIIYPTGGGTGMVGMWKAMDELETIGWVSKGRRPRMVTVQASGCAPIVRAFEKGTEFAEPWINAHTVADGLRVPKAIGDFLILRALRESGGCAIAVDDVDMVGYMRDLGHYEGISAAPEGGAALGALHKLIGNNSIKPEDKVVLFNTGGALKYLDVLDTI</sequence>
<dbReference type="PANTHER" id="PTHR48078:SF6">
    <property type="entry name" value="L-THREONINE DEHYDRATASE CATABOLIC TDCB"/>
    <property type="match status" value="1"/>
</dbReference>
<dbReference type="Pfam" id="PF00291">
    <property type="entry name" value="PALP"/>
    <property type="match status" value="1"/>
</dbReference>
<dbReference type="InterPro" id="IPR001926">
    <property type="entry name" value="TrpB-like_PALP"/>
</dbReference>
<dbReference type="GO" id="GO:0006567">
    <property type="term" value="P:L-threonine catabolic process"/>
    <property type="evidence" value="ECO:0007669"/>
    <property type="project" value="TreeGrafter"/>
</dbReference>
<feature type="domain" description="Tryptophan synthase beta chain-like PALP" evidence="4">
    <location>
        <begin position="44"/>
        <end position="350"/>
    </location>
</feature>
<evidence type="ECO:0000256" key="2">
    <source>
        <dbReference type="ARBA" id="ARBA00022898"/>
    </source>
</evidence>
<dbReference type="Gene3D" id="3.40.50.1100">
    <property type="match status" value="2"/>
</dbReference>
<dbReference type="NCBIfam" id="NF006050">
    <property type="entry name" value="PRK08197.1"/>
    <property type="match status" value="1"/>
</dbReference>
<dbReference type="PROSITE" id="PS00165">
    <property type="entry name" value="DEHYDRATASE_SER_THR"/>
    <property type="match status" value="1"/>
</dbReference>
<gene>
    <name evidence="5" type="ORF">METZ01_LOCUS76942</name>
</gene>
<evidence type="ECO:0000256" key="1">
    <source>
        <dbReference type="ARBA" id="ARBA00001933"/>
    </source>
</evidence>
<proteinExistence type="predicted"/>
<dbReference type="InterPro" id="IPR036052">
    <property type="entry name" value="TrpB-like_PALP_sf"/>
</dbReference>
<dbReference type="GO" id="GO:0003941">
    <property type="term" value="F:L-serine ammonia-lyase activity"/>
    <property type="evidence" value="ECO:0007669"/>
    <property type="project" value="TreeGrafter"/>
</dbReference>
<organism evidence="5">
    <name type="scientific">marine metagenome</name>
    <dbReference type="NCBI Taxonomy" id="408172"/>
    <lineage>
        <taxon>unclassified sequences</taxon>
        <taxon>metagenomes</taxon>
        <taxon>ecological metagenomes</taxon>
    </lineage>
</organism>
<protein>
    <recommendedName>
        <fullName evidence="4">Tryptophan synthase beta chain-like PALP domain-containing protein</fullName>
    </recommendedName>
</protein>
<evidence type="ECO:0000256" key="3">
    <source>
        <dbReference type="ARBA" id="ARBA00023239"/>
    </source>
</evidence>
<keyword evidence="3" id="KW-0456">Lyase</keyword>
<name>A0A381U955_9ZZZZ</name>
<dbReference type="GO" id="GO:0009097">
    <property type="term" value="P:isoleucine biosynthetic process"/>
    <property type="evidence" value="ECO:0007669"/>
    <property type="project" value="TreeGrafter"/>
</dbReference>
<dbReference type="InterPro" id="IPR000634">
    <property type="entry name" value="Ser/Thr_deHydtase_PyrdxlP-BS"/>
</dbReference>
<keyword evidence="2" id="KW-0663">Pyridoxal phosphate</keyword>
<accession>A0A381U955</accession>
<evidence type="ECO:0000259" key="4">
    <source>
        <dbReference type="Pfam" id="PF00291"/>
    </source>
</evidence>
<dbReference type="PANTHER" id="PTHR48078">
    <property type="entry name" value="THREONINE DEHYDRATASE, MITOCHONDRIAL-RELATED"/>
    <property type="match status" value="1"/>
</dbReference>
<dbReference type="GO" id="GO:0030170">
    <property type="term" value="F:pyridoxal phosphate binding"/>
    <property type="evidence" value="ECO:0007669"/>
    <property type="project" value="InterPro"/>
</dbReference>
<evidence type="ECO:0000313" key="5">
    <source>
        <dbReference type="EMBL" id="SVA24088.1"/>
    </source>
</evidence>
<dbReference type="InterPro" id="IPR050147">
    <property type="entry name" value="Ser/Thr_Dehydratase"/>
</dbReference>
<dbReference type="AlphaFoldDB" id="A0A381U955"/>
<reference evidence="5" key="1">
    <citation type="submission" date="2018-05" db="EMBL/GenBank/DDBJ databases">
        <authorList>
            <person name="Lanie J.A."/>
            <person name="Ng W.-L."/>
            <person name="Kazmierczak K.M."/>
            <person name="Andrzejewski T.M."/>
            <person name="Davidsen T.M."/>
            <person name="Wayne K.J."/>
            <person name="Tettelin H."/>
            <person name="Glass J.I."/>
            <person name="Rusch D."/>
            <person name="Podicherti R."/>
            <person name="Tsui H.-C.T."/>
            <person name="Winkler M.E."/>
        </authorList>
    </citation>
    <scope>NUCLEOTIDE SEQUENCE</scope>
</reference>
<comment type="cofactor">
    <cofactor evidence="1">
        <name>pyridoxal 5'-phosphate</name>
        <dbReference type="ChEBI" id="CHEBI:597326"/>
    </cofactor>
</comment>
<dbReference type="GO" id="GO:0004794">
    <property type="term" value="F:threonine deaminase activity"/>
    <property type="evidence" value="ECO:0007669"/>
    <property type="project" value="TreeGrafter"/>
</dbReference>